<sequence length="193" mass="21146">MAEQNRNSRISTSYSRSYFSNLFTQSDENGQPASYTQDEDTIRNQTLALANQGLKAVSDEYITDRPSAAVTQPPRGYQSNLSQLINSQVNHQNITAPQASSNANSPQVAPVVICNSDLENSDEEDFEEDLKPHSPKLRANKSAPTTPFKSTQSNSYFESVESTPLLKNDPPSPIIYEAGGNFNSPQQTVAPDS</sequence>
<accession>A0ACC2T8Q6</accession>
<gene>
    <name evidence="1" type="ORF">DSO57_1003319</name>
</gene>
<dbReference type="EMBL" id="QTSX02003558">
    <property type="protein sequence ID" value="KAJ9070856.1"/>
    <property type="molecule type" value="Genomic_DNA"/>
</dbReference>
<name>A0ACC2T8Q6_9FUNG</name>
<keyword evidence="2" id="KW-1185">Reference proteome</keyword>
<evidence type="ECO:0000313" key="1">
    <source>
        <dbReference type="EMBL" id="KAJ9070856.1"/>
    </source>
</evidence>
<reference evidence="1" key="1">
    <citation type="submission" date="2022-04" db="EMBL/GenBank/DDBJ databases">
        <title>Genome of the entomopathogenic fungus Entomophthora muscae.</title>
        <authorList>
            <person name="Elya C."/>
            <person name="Lovett B.R."/>
            <person name="Lee E."/>
            <person name="Macias A.M."/>
            <person name="Hajek A.E."/>
            <person name="De Bivort B.L."/>
            <person name="Kasson M.T."/>
            <person name="De Fine Licht H.H."/>
            <person name="Stajich J.E."/>
        </authorList>
    </citation>
    <scope>NUCLEOTIDE SEQUENCE</scope>
    <source>
        <strain evidence="1">Berkeley</strain>
    </source>
</reference>
<comment type="caution">
    <text evidence="1">The sequence shown here is derived from an EMBL/GenBank/DDBJ whole genome shotgun (WGS) entry which is preliminary data.</text>
</comment>
<dbReference type="Proteomes" id="UP001165960">
    <property type="component" value="Unassembled WGS sequence"/>
</dbReference>
<evidence type="ECO:0000313" key="2">
    <source>
        <dbReference type="Proteomes" id="UP001165960"/>
    </source>
</evidence>
<organism evidence="1 2">
    <name type="scientific">Entomophthora muscae</name>
    <dbReference type="NCBI Taxonomy" id="34485"/>
    <lineage>
        <taxon>Eukaryota</taxon>
        <taxon>Fungi</taxon>
        <taxon>Fungi incertae sedis</taxon>
        <taxon>Zoopagomycota</taxon>
        <taxon>Entomophthoromycotina</taxon>
        <taxon>Entomophthoromycetes</taxon>
        <taxon>Entomophthorales</taxon>
        <taxon>Entomophthoraceae</taxon>
        <taxon>Entomophthora</taxon>
    </lineage>
</organism>
<protein>
    <submittedName>
        <fullName evidence="1">Uncharacterized protein</fullName>
    </submittedName>
</protein>
<proteinExistence type="predicted"/>